<dbReference type="SUPFAM" id="SSF56672">
    <property type="entry name" value="DNA/RNA polymerases"/>
    <property type="match status" value="1"/>
</dbReference>
<dbReference type="Gene3D" id="3.10.10.10">
    <property type="entry name" value="HIV Type 1 Reverse Transcriptase, subunit A, domain 1"/>
    <property type="match status" value="1"/>
</dbReference>
<dbReference type="Pfam" id="PF00078">
    <property type="entry name" value="RVT_1"/>
    <property type="match status" value="1"/>
</dbReference>
<evidence type="ECO:0000259" key="8">
    <source>
        <dbReference type="Pfam" id="PF17917"/>
    </source>
</evidence>
<feature type="domain" description="Reverse transcriptase RNase H-like" evidence="8">
    <location>
        <begin position="522"/>
        <end position="619"/>
    </location>
</feature>
<dbReference type="CDD" id="cd09274">
    <property type="entry name" value="RNase_HI_RT_Ty3"/>
    <property type="match status" value="1"/>
</dbReference>
<dbReference type="PANTHER" id="PTHR37984">
    <property type="entry name" value="PROTEIN CBG26694"/>
    <property type="match status" value="1"/>
</dbReference>
<dbReference type="FunFam" id="3.10.20.370:FF:000001">
    <property type="entry name" value="Retrovirus-related Pol polyprotein from transposon 17.6-like protein"/>
    <property type="match status" value="1"/>
</dbReference>
<dbReference type="AlphaFoldDB" id="A0A5D3CIG2"/>
<dbReference type="PANTHER" id="PTHR37984:SF5">
    <property type="entry name" value="PROTEIN NYNRIN-LIKE"/>
    <property type="match status" value="1"/>
</dbReference>
<accession>A0A5D3CIG2</accession>
<dbReference type="Pfam" id="PF17917">
    <property type="entry name" value="RT_RNaseH"/>
    <property type="match status" value="1"/>
</dbReference>
<dbReference type="Gene3D" id="3.30.70.270">
    <property type="match status" value="2"/>
</dbReference>
<dbReference type="Pfam" id="PF08284">
    <property type="entry name" value="RVP_2"/>
    <property type="match status" value="1"/>
</dbReference>
<feature type="domain" description="Reverse transcriptase" evidence="7">
    <location>
        <begin position="295"/>
        <end position="464"/>
    </location>
</feature>
<dbReference type="FunFam" id="3.30.70.270:FF:000020">
    <property type="entry name" value="Transposon Tf2-6 polyprotein-like Protein"/>
    <property type="match status" value="1"/>
</dbReference>
<dbReference type="InterPro" id="IPR000477">
    <property type="entry name" value="RT_dom"/>
</dbReference>
<dbReference type="InterPro" id="IPR043502">
    <property type="entry name" value="DNA/RNA_pol_sf"/>
</dbReference>
<evidence type="ECO:0000256" key="6">
    <source>
        <dbReference type="ARBA" id="ARBA00022918"/>
    </source>
</evidence>
<dbReference type="InterPro" id="IPR050951">
    <property type="entry name" value="Retrovirus_Pol_polyprotein"/>
</dbReference>
<evidence type="ECO:0000313" key="10">
    <source>
        <dbReference type="Proteomes" id="UP000321947"/>
    </source>
</evidence>
<dbReference type="EMBL" id="SSTD01010531">
    <property type="protein sequence ID" value="TYK11717.1"/>
    <property type="molecule type" value="Genomic_DNA"/>
</dbReference>
<sequence>MLSRFAPDVVKDEAARTEKFVRALHLSLHERADLSKDAGRGSTLGQKRKIELQPILAPQRDLRSGGVFQRHRHELSAAGRTLRKLPTCQRNSLGLPCTSLLLHSREEFLPLLVRRPSELHISLEVESLNGVLSVSTPSGEVLLSKKKIKACQVEIANQMLDVTLLVLDMQDFDEARIICIPKDISATKASKLLTQGTWSILASVVDTREPEVSLSSKPVVKEYPDVFPNELLGLPPPRVIDFAIELEPDTASISRVPYIMAPAELKKLKVQLQELLDKGFIRPSVPSSGAPVLFVKKNDRSMRLCIDYRKLNKVTVKNCYPLLRIDDLFDQLQGATVFSKIGLRSGYHQLRIRDSDIPKIAFRSRYGYYEFIVMSFGLTNAPRVFMDLMNRVFKDFLDTFVIVFIDDILIYSKTEVEHEEHLHQVLETLRANKFEGVIMDPAKIEAVTSWPRPSTVSKIRSFLGLAGYYRRFVEDFSQIASPLTQLTRKGTPFVWSPACESSFQELKQKLVSAPVLTVPDGSGSFVIYSDASKKGLGCVLMQQGKVVAYASRQLKSHEQNYPTLDLELAAVVFALKIWKYYLYGEKVQIFTDHKSLKYFFTQKELNMRQRRWLELVKDYDCEIMYHPGKANVVADALSRKVAHSAALITKQAPLLRDFERADIAVSVREVTSQLAQLTVQPTLRKRIIVAQLNDPYLVDKRLLVEAG</sequence>
<keyword evidence="5" id="KW-0378">Hydrolase</keyword>
<dbReference type="GO" id="GO:0004519">
    <property type="term" value="F:endonuclease activity"/>
    <property type="evidence" value="ECO:0007669"/>
    <property type="project" value="UniProtKB-KW"/>
</dbReference>
<evidence type="ECO:0000256" key="5">
    <source>
        <dbReference type="ARBA" id="ARBA00022801"/>
    </source>
</evidence>
<proteinExistence type="predicted"/>
<dbReference type="GO" id="GO:0016787">
    <property type="term" value="F:hydrolase activity"/>
    <property type="evidence" value="ECO:0007669"/>
    <property type="project" value="UniProtKB-KW"/>
</dbReference>
<evidence type="ECO:0000259" key="7">
    <source>
        <dbReference type="Pfam" id="PF00078"/>
    </source>
</evidence>
<dbReference type="InterPro" id="IPR043128">
    <property type="entry name" value="Rev_trsase/Diguanyl_cyclase"/>
</dbReference>
<keyword evidence="1" id="KW-0808">Transferase</keyword>
<keyword evidence="2" id="KW-0548">Nucleotidyltransferase</keyword>
<comment type="caution">
    <text evidence="9">The sequence shown here is derived from an EMBL/GenBank/DDBJ whole genome shotgun (WGS) entry which is preliminary data.</text>
</comment>
<organism evidence="9 10">
    <name type="scientific">Cucumis melo var. makuwa</name>
    <name type="common">Oriental melon</name>
    <dbReference type="NCBI Taxonomy" id="1194695"/>
    <lineage>
        <taxon>Eukaryota</taxon>
        <taxon>Viridiplantae</taxon>
        <taxon>Streptophyta</taxon>
        <taxon>Embryophyta</taxon>
        <taxon>Tracheophyta</taxon>
        <taxon>Spermatophyta</taxon>
        <taxon>Magnoliopsida</taxon>
        <taxon>eudicotyledons</taxon>
        <taxon>Gunneridae</taxon>
        <taxon>Pentapetalae</taxon>
        <taxon>rosids</taxon>
        <taxon>fabids</taxon>
        <taxon>Cucurbitales</taxon>
        <taxon>Cucurbitaceae</taxon>
        <taxon>Benincaseae</taxon>
        <taxon>Cucumis</taxon>
    </lineage>
</organism>
<keyword evidence="6" id="KW-0695">RNA-directed DNA polymerase</keyword>
<dbReference type="Proteomes" id="UP000321947">
    <property type="component" value="Unassembled WGS sequence"/>
</dbReference>
<name>A0A5D3CIG2_CUCMM</name>
<protein>
    <submittedName>
        <fullName evidence="9">Pol protein</fullName>
    </submittedName>
</protein>
<keyword evidence="3" id="KW-0540">Nuclease</keyword>
<reference evidence="9 10" key="1">
    <citation type="submission" date="2019-08" db="EMBL/GenBank/DDBJ databases">
        <title>Draft genome sequences of two oriental melons (Cucumis melo L. var makuwa).</title>
        <authorList>
            <person name="Kwon S.-Y."/>
        </authorList>
    </citation>
    <scope>NUCLEOTIDE SEQUENCE [LARGE SCALE GENOMIC DNA]</scope>
    <source>
        <strain evidence="10">cv. Chang Bougi</strain>
        <tissue evidence="9">Leaf</tissue>
    </source>
</reference>
<dbReference type="CDD" id="cd01647">
    <property type="entry name" value="RT_LTR"/>
    <property type="match status" value="1"/>
</dbReference>
<evidence type="ECO:0000256" key="1">
    <source>
        <dbReference type="ARBA" id="ARBA00022679"/>
    </source>
</evidence>
<dbReference type="InterPro" id="IPR041373">
    <property type="entry name" value="RT_RNaseH"/>
</dbReference>
<evidence type="ECO:0000313" key="9">
    <source>
        <dbReference type="EMBL" id="TYK11717.1"/>
    </source>
</evidence>
<evidence type="ECO:0000256" key="2">
    <source>
        <dbReference type="ARBA" id="ARBA00022695"/>
    </source>
</evidence>
<keyword evidence="4" id="KW-0255">Endonuclease</keyword>
<gene>
    <name evidence="9" type="ORF">E5676_scaffold304G00280</name>
</gene>
<evidence type="ECO:0000256" key="3">
    <source>
        <dbReference type="ARBA" id="ARBA00022722"/>
    </source>
</evidence>
<dbReference type="GO" id="GO:0003964">
    <property type="term" value="F:RNA-directed DNA polymerase activity"/>
    <property type="evidence" value="ECO:0007669"/>
    <property type="project" value="UniProtKB-KW"/>
</dbReference>
<evidence type="ECO:0000256" key="4">
    <source>
        <dbReference type="ARBA" id="ARBA00022759"/>
    </source>
</evidence>